<dbReference type="InterPro" id="IPR007110">
    <property type="entry name" value="Ig-like_dom"/>
</dbReference>
<accession>A0A7R8CX96</accession>
<name>A0A7R8CX96_LEPSM</name>
<dbReference type="EMBL" id="HG994584">
    <property type="protein sequence ID" value="CAF2958503.1"/>
    <property type="molecule type" value="Genomic_DNA"/>
</dbReference>
<dbReference type="OrthoDB" id="6359008at2759"/>
<dbReference type="PROSITE" id="PS50835">
    <property type="entry name" value="IG_LIKE"/>
    <property type="match status" value="1"/>
</dbReference>
<evidence type="ECO:0000313" key="2">
    <source>
        <dbReference type="Proteomes" id="UP000675881"/>
    </source>
</evidence>
<proteinExistence type="predicted"/>
<reference evidence="1" key="1">
    <citation type="submission" date="2021-02" db="EMBL/GenBank/DDBJ databases">
        <authorList>
            <person name="Bekaert M."/>
        </authorList>
    </citation>
    <scope>NUCLEOTIDE SEQUENCE</scope>
    <source>
        <strain evidence="1">IoA-00</strain>
    </source>
</reference>
<dbReference type="Proteomes" id="UP000675881">
    <property type="component" value="Chromosome 5"/>
</dbReference>
<protein>
    <submittedName>
        <fullName evidence="1">(salmon louse) hypothetical protein</fullName>
    </submittedName>
</protein>
<dbReference type="InterPro" id="IPR050473">
    <property type="entry name" value="A2M/Complement_sys"/>
</dbReference>
<gene>
    <name evidence="1" type="ORF">LSAA_9852</name>
</gene>
<dbReference type="PANTHER" id="PTHR11412:SF146">
    <property type="entry name" value="CD109 ANTIGEN"/>
    <property type="match status" value="1"/>
</dbReference>
<dbReference type="Gene3D" id="2.60.40.1930">
    <property type="match status" value="1"/>
</dbReference>
<dbReference type="GO" id="GO:0004866">
    <property type="term" value="F:endopeptidase inhibitor activity"/>
    <property type="evidence" value="ECO:0007669"/>
    <property type="project" value="InterPro"/>
</dbReference>
<sequence>MSNSATFGWGIRGKESEYYIIAPRTVRPHSIYKIIVHIRNPDSLGRLEIHSSISNNGVKLTDSILKENSPSHLEELMMKIPGHIRNETQNQTPLESPTLILFPWKKGSDRLIYTGGQSIHLRCIFTDLDFKPYKGQGNMWIVDPEGFIVRRWISRSLNLGVLTNHLTLPEYPKVGFWKCIVSAESQMSEISFKVEKYYSPPLEVSVSLPPFVDPGNLNGMLEAEVEASFFD</sequence>
<keyword evidence="2" id="KW-1185">Reference proteome</keyword>
<dbReference type="AlphaFoldDB" id="A0A7R8CX96"/>
<evidence type="ECO:0000313" key="1">
    <source>
        <dbReference type="EMBL" id="CAF2958503.1"/>
    </source>
</evidence>
<organism evidence="1 2">
    <name type="scientific">Lepeophtheirus salmonis</name>
    <name type="common">Salmon louse</name>
    <name type="synonym">Caligus salmonis</name>
    <dbReference type="NCBI Taxonomy" id="72036"/>
    <lineage>
        <taxon>Eukaryota</taxon>
        <taxon>Metazoa</taxon>
        <taxon>Ecdysozoa</taxon>
        <taxon>Arthropoda</taxon>
        <taxon>Crustacea</taxon>
        <taxon>Multicrustacea</taxon>
        <taxon>Hexanauplia</taxon>
        <taxon>Copepoda</taxon>
        <taxon>Siphonostomatoida</taxon>
        <taxon>Caligidae</taxon>
        <taxon>Lepeophtheirus</taxon>
    </lineage>
</organism>
<dbReference type="Pfam" id="PF01835">
    <property type="entry name" value="MG2"/>
    <property type="match status" value="1"/>
</dbReference>
<dbReference type="PANTHER" id="PTHR11412">
    <property type="entry name" value="MACROGLOBULIN / COMPLEMENT"/>
    <property type="match status" value="1"/>
</dbReference>
<dbReference type="InterPro" id="IPR002890">
    <property type="entry name" value="MG2"/>
</dbReference>